<evidence type="ECO:0000313" key="2">
    <source>
        <dbReference type="Proteomes" id="UP000481861"/>
    </source>
</evidence>
<dbReference type="AlphaFoldDB" id="A0A7C8IDW7"/>
<keyword evidence="2" id="KW-1185">Reference proteome</keyword>
<gene>
    <name evidence="1" type="ORF">BDV95DRAFT_636886</name>
</gene>
<sequence>MSAKNRKKRQLRPRPYRELMRVCHQVRKEFLSIYRRGRSSTVQIPRINEYIADCLPGIDGTHCIGSLHIDDVDFRHVFGPINLTPIVKLSLANTNERYRNRFYAVLGTRSKLDALVRWHENDQDHLINPGWKGYVETAVERIEYSVCQLEGPVQRTIDFYRELCYEILRFRLKEGYEGPDVDDKTAMESWCGNKGFDSLLREFAIQLNDGPIRLRDQDRGFWG</sequence>
<evidence type="ECO:0000313" key="1">
    <source>
        <dbReference type="EMBL" id="KAF2871690.1"/>
    </source>
</evidence>
<protein>
    <submittedName>
        <fullName evidence="1">Uncharacterized protein</fullName>
    </submittedName>
</protein>
<dbReference type="EMBL" id="JAADJZ010000011">
    <property type="protein sequence ID" value="KAF2871690.1"/>
    <property type="molecule type" value="Genomic_DNA"/>
</dbReference>
<name>A0A7C8IDW7_9PLEO</name>
<proteinExistence type="predicted"/>
<comment type="caution">
    <text evidence="1">The sequence shown here is derived from an EMBL/GenBank/DDBJ whole genome shotgun (WGS) entry which is preliminary data.</text>
</comment>
<dbReference type="OrthoDB" id="2142598at2759"/>
<organism evidence="1 2">
    <name type="scientific">Massariosphaeria phaeospora</name>
    <dbReference type="NCBI Taxonomy" id="100035"/>
    <lineage>
        <taxon>Eukaryota</taxon>
        <taxon>Fungi</taxon>
        <taxon>Dikarya</taxon>
        <taxon>Ascomycota</taxon>
        <taxon>Pezizomycotina</taxon>
        <taxon>Dothideomycetes</taxon>
        <taxon>Pleosporomycetidae</taxon>
        <taxon>Pleosporales</taxon>
        <taxon>Pleosporales incertae sedis</taxon>
        <taxon>Massariosphaeria</taxon>
    </lineage>
</organism>
<reference evidence="1 2" key="1">
    <citation type="submission" date="2020-01" db="EMBL/GenBank/DDBJ databases">
        <authorList>
            <consortium name="DOE Joint Genome Institute"/>
            <person name="Haridas S."/>
            <person name="Albert R."/>
            <person name="Binder M."/>
            <person name="Bloem J."/>
            <person name="Labutti K."/>
            <person name="Salamov A."/>
            <person name="Andreopoulos B."/>
            <person name="Baker S.E."/>
            <person name="Barry K."/>
            <person name="Bills G."/>
            <person name="Bluhm B.H."/>
            <person name="Cannon C."/>
            <person name="Castanera R."/>
            <person name="Culley D.E."/>
            <person name="Daum C."/>
            <person name="Ezra D."/>
            <person name="Gonzalez J.B."/>
            <person name="Henrissat B."/>
            <person name="Kuo A."/>
            <person name="Liang C."/>
            <person name="Lipzen A."/>
            <person name="Lutzoni F."/>
            <person name="Magnuson J."/>
            <person name="Mondo S."/>
            <person name="Nolan M."/>
            <person name="Ohm R."/>
            <person name="Pangilinan J."/>
            <person name="Park H.-J.H."/>
            <person name="Ramirez L."/>
            <person name="Alfaro M."/>
            <person name="Sun H."/>
            <person name="Tritt A."/>
            <person name="Yoshinaga Y."/>
            <person name="Zwiers L.-H.L."/>
            <person name="Turgeon B.G."/>
            <person name="Goodwin S.B."/>
            <person name="Spatafora J.W."/>
            <person name="Crous P.W."/>
            <person name="Grigoriev I.V."/>
        </authorList>
    </citation>
    <scope>NUCLEOTIDE SEQUENCE [LARGE SCALE GENOMIC DNA]</scope>
    <source>
        <strain evidence="1 2">CBS 611.86</strain>
    </source>
</reference>
<dbReference type="Proteomes" id="UP000481861">
    <property type="component" value="Unassembled WGS sequence"/>
</dbReference>
<accession>A0A7C8IDW7</accession>